<accession>A0ABS4G6Z4</accession>
<keyword evidence="2" id="KW-1185">Reference proteome</keyword>
<comment type="caution">
    <text evidence="1">The sequence shown here is derived from an EMBL/GenBank/DDBJ whole genome shotgun (WGS) entry which is preliminary data.</text>
</comment>
<sequence length="254" mass="27594">MDKKEVIKAVEEKLGTKAKYKGAPTFSYEITDGKTTYTITRSGEVLDSNGVEGFLESILNSESGEDEITFTERELMGESPATQKGAIVISLQGHTGATIRNLINMLTSKQKLLALALGLDWQPVGAGVAEELAEAKVTDLKELEANLEPLGPRFKGFQINLSGPAPIAEFSMDGISEAKVKALREVLKAAANQARQQKYASYKASQDDNPKYALRVWLIRLGLNGAEHKETRAAILKGLEGNSAFRGVEPKIEK</sequence>
<evidence type="ECO:0000313" key="2">
    <source>
        <dbReference type="Proteomes" id="UP001519271"/>
    </source>
</evidence>
<name>A0ABS4G6Z4_9CLOT</name>
<evidence type="ECO:0000313" key="1">
    <source>
        <dbReference type="EMBL" id="MBP1920304.1"/>
    </source>
</evidence>
<dbReference type="RefSeq" id="WP_209460477.1">
    <property type="nucleotide sequence ID" value="NZ_JAGGKC010000027.1"/>
</dbReference>
<dbReference type="EMBL" id="JAGGKC010000027">
    <property type="protein sequence ID" value="MBP1920304.1"/>
    <property type="molecule type" value="Genomic_DNA"/>
</dbReference>
<dbReference type="Proteomes" id="UP001519271">
    <property type="component" value="Unassembled WGS sequence"/>
</dbReference>
<reference evidence="1 2" key="1">
    <citation type="submission" date="2021-03" db="EMBL/GenBank/DDBJ databases">
        <title>Genomic Encyclopedia of Type Strains, Phase IV (KMG-IV): sequencing the most valuable type-strain genomes for metagenomic binning, comparative biology and taxonomic classification.</title>
        <authorList>
            <person name="Goeker M."/>
        </authorList>
    </citation>
    <scope>NUCLEOTIDE SEQUENCE [LARGE SCALE GENOMIC DNA]</scope>
    <source>
        <strain evidence="1 2">DSM 6139</strain>
    </source>
</reference>
<protein>
    <recommendedName>
        <fullName evidence="3">Virulence-related protein</fullName>
    </recommendedName>
</protein>
<gene>
    <name evidence="1" type="ORF">J2Z34_002815</name>
</gene>
<organism evidence="1 2">
    <name type="scientific">Youngiibacter multivorans</name>
    <dbReference type="NCBI Taxonomy" id="937251"/>
    <lineage>
        <taxon>Bacteria</taxon>
        <taxon>Bacillati</taxon>
        <taxon>Bacillota</taxon>
        <taxon>Clostridia</taxon>
        <taxon>Eubacteriales</taxon>
        <taxon>Clostridiaceae</taxon>
        <taxon>Youngiibacter</taxon>
    </lineage>
</organism>
<evidence type="ECO:0008006" key="3">
    <source>
        <dbReference type="Google" id="ProtNLM"/>
    </source>
</evidence>
<proteinExistence type="predicted"/>